<evidence type="ECO:0000256" key="1">
    <source>
        <dbReference type="SAM" id="MobiDB-lite"/>
    </source>
</evidence>
<evidence type="ECO:0000313" key="2">
    <source>
        <dbReference type="EMBL" id="VVE55487.1"/>
    </source>
</evidence>
<protein>
    <submittedName>
        <fullName evidence="2">Uncharacterized protein</fullName>
    </submittedName>
</protein>
<accession>A0A5E4Z443</accession>
<proteinExistence type="predicted"/>
<name>A0A5E4Z443_9BURK</name>
<gene>
    <name evidence="2" type="ORF">PFI31113_04982</name>
</gene>
<dbReference type="AlphaFoldDB" id="A0A5E4Z443"/>
<evidence type="ECO:0000313" key="3">
    <source>
        <dbReference type="Proteomes" id="UP000382577"/>
    </source>
</evidence>
<dbReference type="Proteomes" id="UP000382577">
    <property type="component" value="Unassembled WGS sequence"/>
</dbReference>
<sequence>MPTSEALSLTNSAMPSFDPSNPSVPLLEMLETRALALSNVALAP</sequence>
<dbReference type="EMBL" id="CABPRW010000025">
    <property type="protein sequence ID" value="VVE55487.1"/>
    <property type="molecule type" value="Genomic_DNA"/>
</dbReference>
<reference evidence="2 3" key="1">
    <citation type="submission" date="2019-08" db="EMBL/GenBank/DDBJ databases">
        <authorList>
            <person name="Peeters C."/>
        </authorList>
    </citation>
    <scope>NUCLEOTIDE SEQUENCE [LARGE SCALE GENOMIC DNA]</scope>
    <source>
        <strain evidence="2 3">LMG 31113</strain>
    </source>
</reference>
<organism evidence="2 3">
    <name type="scientific">Pandoraea fibrosis</name>
    <dbReference type="NCBI Taxonomy" id="1891094"/>
    <lineage>
        <taxon>Bacteria</taxon>
        <taxon>Pseudomonadati</taxon>
        <taxon>Pseudomonadota</taxon>
        <taxon>Betaproteobacteria</taxon>
        <taxon>Burkholderiales</taxon>
        <taxon>Burkholderiaceae</taxon>
        <taxon>Pandoraea</taxon>
    </lineage>
</organism>
<feature type="region of interest" description="Disordered" evidence="1">
    <location>
        <begin position="1"/>
        <end position="20"/>
    </location>
</feature>